<evidence type="ECO:0000256" key="1">
    <source>
        <dbReference type="SAM" id="Phobius"/>
    </source>
</evidence>
<sequence>MEQVIIPTTDNSREDKPVFSSVLRKVAEVISYLTHPLFLPLLVTVLVVNAMPEYFVLFKQEGIRYPFDLLYIRVAFTTLFLPLFVVALCKALGFVTSFQLRSQKDRIIPYIACTTFYFWTYFAFKRQGAAPPFFNAFFLGVFIAIVIGMVANTYVKISMHTIGWGGVIGFLLMLMMGLNMNISLALMIAFLIAGIVGTARLILGAHTPAEIYTGFIIGILSQLIAYGIAG</sequence>
<feature type="transmembrane region" description="Helical" evidence="1">
    <location>
        <begin position="70"/>
        <end position="95"/>
    </location>
</feature>
<dbReference type="OrthoDB" id="9786064at2"/>
<dbReference type="EMBL" id="FNBN01000001">
    <property type="protein sequence ID" value="SDF27110.1"/>
    <property type="molecule type" value="Genomic_DNA"/>
</dbReference>
<accession>A0A1G7JQ76</accession>
<reference evidence="2 3" key="1">
    <citation type="submission" date="2016-10" db="EMBL/GenBank/DDBJ databases">
        <authorList>
            <person name="de Groot N.N."/>
        </authorList>
    </citation>
    <scope>NUCLEOTIDE SEQUENCE [LARGE SCALE GENOMIC DNA]</scope>
    <source>
        <strain evidence="2 3">DSM 527</strain>
    </source>
</reference>
<dbReference type="CDD" id="cd01610">
    <property type="entry name" value="PAP2_like"/>
    <property type="match status" value="1"/>
</dbReference>
<proteinExistence type="predicted"/>
<name>A0A1G7JQ76_CHIFI</name>
<dbReference type="AlphaFoldDB" id="A0A1G7JQ76"/>
<evidence type="ECO:0000313" key="2">
    <source>
        <dbReference type="EMBL" id="SDF27110.1"/>
    </source>
</evidence>
<gene>
    <name evidence="2" type="ORF">SAMN04488121_1011333</name>
</gene>
<keyword evidence="1" id="KW-0812">Transmembrane</keyword>
<feature type="transmembrane region" description="Helical" evidence="1">
    <location>
        <begin position="185"/>
        <end position="205"/>
    </location>
</feature>
<feature type="transmembrane region" description="Helical" evidence="1">
    <location>
        <begin position="161"/>
        <end position="178"/>
    </location>
</feature>
<dbReference type="RefSeq" id="WP_089829699.1">
    <property type="nucleotide sequence ID" value="NZ_FNBN01000001.1"/>
</dbReference>
<keyword evidence="1" id="KW-1133">Transmembrane helix</keyword>
<dbReference type="Proteomes" id="UP000199045">
    <property type="component" value="Unassembled WGS sequence"/>
</dbReference>
<dbReference type="STRING" id="104663.SAMN04488121_1011333"/>
<feature type="transmembrane region" description="Helical" evidence="1">
    <location>
        <begin position="37"/>
        <end position="58"/>
    </location>
</feature>
<evidence type="ECO:0008006" key="4">
    <source>
        <dbReference type="Google" id="ProtNLM"/>
    </source>
</evidence>
<keyword evidence="1" id="KW-0472">Membrane</keyword>
<feature type="transmembrane region" description="Helical" evidence="1">
    <location>
        <begin position="211"/>
        <end position="229"/>
    </location>
</feature>
<feature type="transmembrane region" description="Helical" evidence="1">
    <location>
        <begin position="107"/>
        <end position="124"/>
    </location>
</feature>
<evidence type="ECO:0000313" key="3">
    <source>
        <dbReference type="Proteomes" id="UP000199045"/>
    </source>
</evidence>
<feature type="transmembrane region" description="Helical" evidence="1">
    <location>
        <begin position="136"/>
        <end position="155"/>
    </location>
</feature>
<protein>
    <recommendedName>
        <fullName evidence="4">PAP2 superfamily protein</fullName>
    </recommendedName>
</protein>
<organism evidence="2 3">
    <name type="scientific">Chitinophaga filiformis</name>
    <name type="common">Myxococcus filiformis</name>
    <name type="synonym">Flexibacter filiformis</name>
    <dbReference type="NCBI Taxonomy" id="104663"/>
    <lineage>
        <taxon>Bacteria</taxon>
        <taxon>Pseudomonadati</taxon>
        <taxon>Bacteroidota</taxon>
        <taxon>Chitinophagia</taxon>
        <taxon>Chitinophagales</taxon>
        <taxon>Chitinophagaceae</taxon>
        <taxon>Chitinophaga</taxon>
    </lineage>
</organism>